<reference evidence="2" key="1">
    <citation type="journal article" date="2016" name="Nat. Genet.">
        <title>The genome sequences of Arachis duranensis and Arachis ipaensis, the diploid ancestors of cultivated peanut.</title>
        <authorList>
            <person name="Bertioli D.J."/>
            <person name="Cannon S.B."/>
            <person name="Froenicke L."/>
            <person name="Huang G."/>
            <person name="Farmer A.D."/>
            <person name="Cannon E.K."/>
            <person name="Liu X."/>
            <person name="Gao D."/>
            <person name="Clevenger J."/>
            <person name="Dash S."/>
            <person name="Ren L."/>
            <person name="Moretzsohn M.C."/>
            <person name="Shirasawa K."/>
            <person name="Huang W."/>
            <person name="Vidigal B."/>
            <person name="Abernathy B."/>
            <person name="Chu Y."/>
            <person name="Niederhuth C.E."/>
            <person name="Umale P."/>
            <person name="Araujo A.C."/>
            <person name="Kozik A."/>
            <person name="Kim K.D."/>
            <person name="Burow M.D."/>
            <person name="Varshney R.K."/>
            <person name="Wang X."/>
            <person name="Zhang X."/>
            <person name="Barkley N."/>
            <person name="Guimaraes P.M."/>
            <person name="Isobe S."/>
            <person name="Guo B."/>
            <person name="Liao B."/>
            <person name="Stalker H.T."/>
            <person name="Schmitz R.J."/>
            <person name="Scheffler B.E."/>
            <person name="Leal-Bertioli S.C."/>
            <person name="Xun X."/>
            <person name="Jackson S.A."/>
            <person name="Michelmore R."/>
            <person name="Ozias-Akins P."/>
        </authorList>
    </citation>
    <scope>NUCLEOTIDE SEQUENCE [LARGE SCALE GENOMIC DNA]</scope>
    <source>
        <strain evidence="2">cv. V14167</strain>
    </source>
</reference>
<organism evidence="2 3">
    <name type="scientific">Arachis duranensis</name>
    <name type="common">Wild peanut</name>
    <dbReference type="NCBI Taxonomy" id="130453"/>
    <lineage>
        <taxon>Eukaryota</taxon>
        <taxon>Viridiplantae</taxon>
        <taxon>Streptophyta</taxon>
        <taxon>Embryophyta</taxon>
        <taxon>Tracheophyta</taxon>
        <taxon>Spermatophyta</taxon>
        <taxon>Magnoliopsida</taxon>
        <taxon>eudicotyledons</taxon>
        <taxon>Gunneridae</taxon>
        <taxon>Pentapetalae</taxon>
        <taxon>rosids</taxon>
        <taxon>fabids</taxon>
        <taxon>Fabales</taxon>
        <taxon>Fabaceae</taxon>
        <taxon>Papilionoideae</taxon>
        <taxon>50 kb inversion clade</taxon>
        <taxon>dalbergioids sensu lato</taxon>
        <taxon>Dalbergieae</taxon>
        <taxon>Pterocarpus clade</taxon>
        <taxon>Arachis</taxon>
    </lineage>
</organism>
<feature type="transmembrane region" description="Helical" evidence="1">
    <location>
        <begin position="310"/>
        <end position="332"/>
    </location>
</feature>
<protein>
    <submittedName>
        <fullName evidence="3">Uncharacterized protein LOC107495957</fullName>
    </submittedName>
</protein>
<proteinExistence type="predicted"/>
<feature type="transmembrane region" description="Helical" evidence="1">
    <location>
        <begin position="12"/>
        <end position="35"/>
    </location>
</feature>
<dbReference type="InterPro" id="IPR015915">
    <property type="entry name" value="Kelch-typ_b-propeller"/>
</dbReference>
<dbReference type="SUPFAM" id="SSF50965">
    <property type="entry name" value="Galactose oxidase, central domain"/>
    <property type="match status" value="1"/>
</dbReference>
<accession>A0A6P4E298</accession>
<dbReference type="RefSeq" id="XP_015972637.1">
    <property type="nucleotide sequence ID" value="XM_016117151.3"/>
</dbReference>
<evidence type="ECO:0000256" key="1">
    <source>
        <dbReference type="SAM" id="Phobius"/>
    </source>
</evidence>
<dbReference type="InterPro" id="IPR011043">
    <property type="entry name" value="Gal_Oxase/kelch_b-propeller"/>
</dbReference>
<dbReference type="Proteomes" id="UP000515211">
    <property type="component" value="Chromosome 6"/>
</dbReference>
<sequence>MKLPFSSLPVDMTVSSLLSTAVAASAGVLIMLSMYKGRRKSLLQSPHITTLCPPSERECPCGKILFVSQIRTSKALAQQLRDMLASNRIILDLVDTVDYEPEDLAKENLVLIVASTAEHWNRYPLRWPIVTKDIILRSAAEEFAKWLKERVRSFEGEVFAVKACTFSAFGVVGRFSEDGKNLMAKAANHIRDLGHATQFNNDFDFDNWWQRAVGILKGAVLEDAVSDGKCEESEPEDVSCSDPKLLMPQRFYVFVENVEKGVYRTYTRRMLTVTEANLMKDGSVDLEEADPVAPQWPLAKSIRVDKRLPMHLGFCSVGGVLYFAGGTVHWILPKKYLVGSDVYYPKNLWCLENDGSTWISSIRGNTFKNGTLVVPYDGKLLIFGADWVEIYDPKSDYWDRREVTYKDFFQGYMDLKCYFLWKDNSTKNRKTLLFLYFFDDGQQSLMSYDVEANIWKPIECRFPPIRDDVYVPRKLLRLGSTDYLLIIDFAATWYVYDLSKKIVLADLHISGLDDTLLVLHVFCCHCTRKECLVYIFMELCLDYDLPDFVPYARVKLQIDGIFSAEVESKGDLKLGPYTQLHMFAVGDEDIEGKNVA</sequence>
<dbReference type="GeneID" id="107495957"/>
<gene>
    <name evidence="3" type="primary">LOC107495957</name>
</gene>
<dbReference type="InterPro" id="IPR029039">
    <property type="entry name" value="Flavoprotein-like_sf"/>
</dbReference>
<dbReference type="SUPFAM" id="SSF52218">
    <property type="entry name" value="Flavoproteins"/>
    <property type="match status" value="1"/>
</dbReference>
<dbReference type="KEGG" id="adu:107495957"/>
<keyword evidence="1" id="KW-0812">Transmembrane</keyword>
<dbReference type="Gene3D" id="2.120.10.80">
    <property type="entry name" value="Kelch-type beta propeller"/>
    <property type="match status" value="1"/>
</dbReference>
<evidence type="ECO:0000313" key="3">
    <source>
        <dbReference type="RefSeq" id="XP_015972637.1"/>
    </source>
</evidence>
<name>A0A6P4E298_ARADU</name>
<keyword evidence="1" id="KW-1133">Transmembrane helix</keyword>
<keyword evidence="1" id="KW-0472">Membrane</keyword>
<reference evidence="3" key="2">
    <citation type="submission" date="2025-08" db="UniProtKB">
        <authorList>
            <consortium name="RefSeq"/>
        </authorList>
    </citation>
    <scope>IDENTIFICATION</scope>
    <source>
        <tissue evidence="3">Whole plant</tissue>
    </source>
</reference>
<dbReference type="Gene3D" id="3.40.50.360">
    <property type="match status" value="1"/>
</dbReference>
<dbReference type="AlphaFoldDB" id="A0A6P4E298"/>
<keyword evidence="2" id="KW-1185">Reference proteome</keyword>
<evidence type="ECO:0000313" key="2">
    <source>
        <dbReference type="Proteomes" id="UP000515211"/>
    </source>
</evidence>